<reference evidence="5 6" key="1">
    <citation type="submission" date="2023-09" db="EMBL/GenBank/DDBJ databases">
        <authorList>
            <person name="Wang M."/>
        </authorList>
    </citation>
    <scope>NUCLEOTIDE SEQUENCE [LARGE SCALE GENOMIC DNA]</scope>
    <source>
        <strain evidence="5">GT-2023</strain>
        <tissue evidence="5">Liver</tissue>
    </source>
</reference>
<feature type="compositionally biased region" description="Polar residues" evidence="2">
    <location>
        <begin position="373"/>
        <end position="391"/>
    </location>
</feature>
<dbReference type="PANTHER" id="PTHR10865:SF24">
    <property type="entry name" value="MESODERM INDUCTION EARLY RESPONSE PROTEIN 1"/>
    <property type="match status" value="1"/>
</dbReference>
<protein>
    <recommendedName>
        <fullName evidence="7">Mesoderm induction early response protein 1</fullName>
    </recommendedName>
</protein>
<dbReference type="Proteomes" id="UP001558613">
    <property type="component" value="Unassembled WGS sequence"/>
</dbReference>
<feature type="domain" description="ELM2" evidence="3">
    <location>
        <begin position="171"/>
        <end position="269"/>
    </location>
</feature>
<feature type="compositionally biased region" description="Basic and acidic residues" evidence="2">
    <location>
        <begin position="105"/>
        <end position="115"/>
    </location>
</feature>
<evidence type="ECO:0000259" key="3">
    <source>
        <dbReference type="PROSITE" id="PS51156"/>
    </source>
</evidence>
<gene>
    <name evidence="5" type="ORF">QQF64_028606</name>
</gene>
<feature type="compositionally biased region" description="Basic and acidic residues" evidence="2">
    <location>
        <begin position="17"/>
        <end position="39"/>
    </location>
</feature>
<evidence type="ECO:0008006" key="7">
    <source>
        <dbReference type="Google" id="ProtNLM"/>
    </source>
</evidence>
<comment type="caution">
    <text evidence="5">The sequence shown here is derived from an EMBL/GenBank/DDBJ whole genome shotgun (WGS) entry which is preliminary data.</text>
</comment>
<dbReference type="Pfam" id="PF01448">
    <property type="entry name" value="ELM2"/>
    <property type="match status" value="1"/>
</dbReference>
<sequence length="482" mass="54054">MAEPSLSGSGSEGAHPVVRDEDKDFDPSADMLVHDFDDERTMEEEEKLEGETNFCTEIDDLTREGEMPIEELLKLYGYSTGGSPEEEDEEVQEEDSSENNCSSDSKLKEDEKQELSDQEDEDVQSSGEEPPSCSVSHSTAQLLYPRPSNYFEGDEEESEDDDYIPSEDWKKEIMVGSMYQAETPVGLCKYKDNEKVYENDDQLLWNPELIPEEKVVEFLAEASKSSGEESGVNAIPEGSHIKDNEQALYELFKCNFNAEEALRRLKFDVKPAKEEMSVWTEEECRGFEQGLNTYGKDFSSIQANKQTKLGKRKYSLRPGVLDYMECILESSGSSSSPPTSSNNGKHPSEPESDTNAQNGVGSHFSKPLLCVTDETSQTNGSTTCPDISTAKSPPCSNPNASSPSTQIMEITVKKEEEDEHRERPLKRLRIDTDPSSEGVFNCEWSQQLRDLQQQVFPRERQPDTSVEQSCNAFVKPNGKLCV</sequence>
<feature type="domain" description="SANT" evidence="4">
    <location>
        <begin position="274"/>
        <end position="302"/>
    </location>
</feature>
<name>A0ABR3N732_9TELE</name>
<feature type="region of interest" description="Disordered" evidence="2">
    <location>
        <begin position="330"/>
        <end position="438"/>
    </location>
</feature>
<accession>A0ABR3N732</accession>
<dbReference type="InterPro" id="IPR017884">
    <property type="entry name" value="SANT_dom"/>
</dbReference>
<dbReference type="InterPro" id="IPR040138">
    <property type="entry name" value="MIER/MTA"/>
</dbReference>
<dbReference type="InterPro" id="IPR000949">
    <property type="entry name" value="ELM2_dom"/>
</dbReference>
<evidence type="ECO:0000256" key="1">
    <source>
        <dbReference type="ARBA" id="ARBA00023242"/>
    </source>
</evidence>
<feature type="compositionally biased region" description="Acidic residues" evidence="2">
    <location>
        <begin position="152"/>
        <end position="165"/>
    </location>
</feature>
<dbReference type="Gene3D" id="1.10.10.60">
    <property type="entry name" value="Homeodomain-like"/>
    <property type="match status" value="1"/>
</dbReference>
<dbReference type="PROSITE" id="PS51156">
    <property type="entry name" value="ELM2"/>
    <property type="match status" value="1"/>
</dbReference>
<keyword evidence="6" id="KW-1185">Reference proteome</keyword>
<proteinExistence type="predicted"/>
<feature type="region of interest" description="Disordered" evidence="2">
    <location>
        <begin position="1"/>
        <end position="167"/>
    </location>
</feature>
<feature type="compositionally biased region" description="Low complexity" evidence="2">
    <location>
        <begin position="392"/>
        <end position="404"/>
    </location>
</feature>
<feature type="compositionally biased region" description="Acidic residues" evidence="2">
    <location>
        <begin position="84"/>
        <end position="97"/>
    </location>
</feature>
<feature type="compositionally biased region" description="Low complexity" evidence="2">
    <location>
        <begin position="330"/>
        <end position="344"/>
    </location>
</feature>
<organism evidence="5 6">
    <name type="scientific">Cirrhinus molitorella</name>
    <name type="common">mud carp</name>
    <dbReference type="NCBI Taxonomy" id="172907"/>
    <lineage>
        <taxon>Eukaryota</taxon>
        <taxon>Metazoa</taxon>
        <taxon>Chordata</taxon>
        <taxon>Craniata</taxon>
        <taxon>Vertebrata</taxon>
        <taxon>Euteleostomi</taxon>
        <taxon>Actinopterygii</taxon>
        <taxon>Neopterygii</taxon>
        <taxon>Teleostei</taxon>
        <taxon>Ostariophysi</taxon>
        <taxon>Cypriniformes</taxon>
        <taxon>Cyprinidae</taxon>
        <taxon>Labeoninae</taxon>
        <taxon>Labeonini</taxon>
        <taxon>Cirrhinus</taxon>
    </lineage>
</organism>
<dbReference type="PANTHER" id="PTHR10865">
    <property type="entry name" value="METASTASIS-ASSOCIATED PROTEIN AND MESODERM INDUCTION EARLY RESPONSE PROTEIN"/>
    <property type="match status" value="1"/>
</dbReference>
<keyword evidence="1" id="KW-0539">Nucleus</keyword>
<evidence type="ECO:0000313" key="5">
    <source>
        <dbReference type="EMBL" id="KAL1272744.1"/>
    </source>
</evidence>
<evidence type="ECO:0000259" key="4">
    <source>
        <dbReference type="PROSITE" id="PS51293"/>
    </source>
</evidence>
<evidence type="ECO:0000256" key="2">
    <source>
        <dbReference type="SAM" id="MobiDB-lite"/>
    </source>
</evidence>
<dbReference type="PROSITE" id="PS51293">
    <property type="entry name" value="SANT"/>
    <property type="match status" value="1"/>
</dbReference>
<dbReference type="EMBL" id="JAYMGO010000006">
    <property type="protein sequence ID" value="KAL1272744.1"/>
    <property type="molecule type" value="Genomic_DNA"/>
</dbReference>
<evidence type="ECO:0000313" key="6">
    <source>
        <dbReference type="Proteomes" id="UP001558613"/>
    </source>
</evidence>
<dbReference type="SMART" id="SM01189">
    <property type="entry name" value="ELM2"/>
    <property type="match status" value="1"/>
</dbReference>